<dbReference type="PIRSF" id="PIRSF004692">
    <property type="entry name" value="KdsD_KpsF"/>
    <property type="match status" value="1"/>
</dbReference>
<comment type="caution">
    <text evidence="10">The sequence shown here is derived from an EMBL/GenBank/DDBJ whole genome shotgun (WGS) entry which is preliminary data.</text>
</comment>
<evidence type="ECO:0000256" key="4">
    <source>
        <dbReference type="PIRNR" id="PIRNR004692"/>
    </source>
</evidence>
<keyword evidence="11" id="KW-1185">Reference proteome</keyword>
<feature type="binding site" evidence="5">
    <location>
        <position position="96"/>
    </location>
    <ligand>
        <name>Zn(2+)</name>
        <dbReference type="ChEBI" id="CHEBI:29105"/>
    </ligand>
</feature>
<reference evidence="10 11" key="1">
    <citation type="submission" date="2017-07" db="EMBL/GenBank/DDBJ databases">
        <title>Draft Genome Sequences of Select Purple Nonsulfur Bacteria.</title>
        <authorList>
            <person name="Lasarre B."/>
            <person name="Mckinlay J.B."/>
        </authorList>
    </citation>
    <scope>NUCLEOTIDE SEQUENCE [LARGE SCALE GENOMIC DNA]</scope>
    <source>
        <strain evidence="10 11">DSM 11290</strain>
    </source>
</reference>
<evidence type="ECO:0000256" key="5">
    <source>
        <dbReference type="PIRSR" id="PIRSR004692-2"/>
    </source>
</evidence>
<evidence type="ECO:0000313" key="11">
    <source>
        <dbReference type="Proteomes" id="UP000249299"/>
    </source>
</evidence>
<dbReference type="InterPro" id="IPR000644">
    <property type="entry name" value="CBS_dom"/>
</dbReference>
<name>A0A327JRN2_9HYPH</name>
<dbReference type="InterPro" id="IPR046348">
    <property type="entry name" value="SIS_dom_sf"/>
</dbReference>
<evidence type="ECO:0000256" key="3">
    <source>
        <dbReference type="ARBA" id="ARBA00023122"/>
    </source>
</evidence>
<feature type="site" description="Catalytically relevant" evidence="6">
    <location>
        <position position="73"/>
    </location>
</feature>
<dbReference type="CDD" id="cd05014">
    <property type="entry name" value="SIS_Kpsf"/>
    <property type="match status" value="1"/>
</dbReference>
<dbReference type="SUPFAM" id="SSF54631">
    <property type="entry name" value="CBS-domain pair"/>
    <property type="match status" value="1"/>
</dbReference>
<dbReference type="PROSITE" id="PS51371">
    <property type="entry name" value="CBS"/>
    <property type="match status" value="2"/>
</dbReference>
<protein>
    <submittedName>
        <fullName evidence="10">KpsF/GutQ family sugar-phosphate isomerase</fullName>
    </submittedName>
</protein>
<feature type="site" description="Catalytically relevant" evidence="6">
    <location>
        <position position="166"/>
    </location>
</feature>
<keyword evidence="3 7" id="KW-0129">CBS domain</keyword>
<dbReference type="AlphaFoldDB" id="A0A327JRN2"/>
<evidence type="ECO:0000313" key="10">
    <source>
        <dbReference type="EMBL" id="RAI26028.1"/>
    </source>
</evidence>
<dbReference type="InterPro" id="IPR035474">
    <property type="entry name" value="SIS_Kpsf"/>
</dbReference>
<dbReference type="GO" id="GO:0005975">
    <property type="term" value="P:carbohydrate metabolic process"/>
    <property type="evidence" value="ECO:0007669"/>
    <property type="project" value="InterPro"/>
</dbReference>
<sequence>MAKLAIVGGGPLSVIDHSDVELIESAGRTVHNEIQGLVALQKALGNGLSEPFVDAVRLISGIPGRVIVTGIGKSGHIGSKIAATFASTGTPAFFVHPSEASHGDLGMVTAGDAIIAISWSGETREMASIIAYSRRFRVPLIALTSSAKSTLGRAADIVLALPKAAEACPHGLAPTTSTILQLSVGDAMAIALLEARGFTPQDFGIFHPGGRLGASLQFVRDVMHTGDRVPLTPLDTPMTEAIVLITQKGFGSLGIVDEAGRLAGIITDGDLRRHLASDLLSKRVDEVMTRSPKTVKPELLVASALEMLESSSISALFVVEDERAVGIIHLHDLLRAGVA</sequence>
<dbReference type="OrthoDB" id="9762536at2"/>
<dbReference type="EMBL" id="NPEV01000037">
    <property type="protein sequence ID" value="RAI26028.1"/>
    <property type="molecule type" value="Genomic_DNA"/>
</dbReference>
<evidence type="ECO:0000259" key="8">
    <source>
        <dbReference type="PROSITE" id="PS51371"/>
    </source>
</evidence>
<dbReference type="Gene3D" id="3.10.580.10">
    <property type="entry name" value="CBS-domain"/>
    <property type="match status" value="1"/>
</dbReference>
<dbReference type="Pfam" id="PF01380">
    <property type="entry name" value="SIS"/>
    <property type="match status" value="1"/>
</dbReference>
<dbReference type="PROSITE" id="PS51464">
    <property type="entry name" value="SIS"/>
    <property type="match status" value="1"/>
</dbReference>
<gene>
    <name evidence="10" type="ORF">CH339_15865</name>
</gene>
<keyword evidence="5" id="KW-0862">Zinc</keyword>
<dbReference type="InterPro" id="IPR001347">
    <property type="entry name" value="SIS_dom"/>
</dbReference>
<proteinExistence type="inferred from homology"/>
<dbReference type="GO" id="GO:0046872">
    <property type="term" value="F:metal ion binding"/>
    <property type="evidence" value="ECO:0007669"/>
    <property type="project" value="UniProtKB-KW"/>
</dbReference>
<dbReference type="Proteomes" id="UP000249299">
    <property type="component" value="Unassembled WGS sequence"/>
</dbReference>
<accession>A0A327JRN2</accession>
<comment type="similarity">
    <text evidence="1 4">Belongs to the SIS family. GutQ/KpsF subfamily.</text>
</comment>
<dbReference type="InterPro" id="IPR050986">
    <property type="entry name" value="GutQ/KpsF_isomerases"/>
</dbReference>
<dbReference type="RefSeq" id="WP_111435365.1">
    <property type="nucleotide sequence ID" value="NZ_JACIGG010000007.1"/>
</dbReference>
<dbReference type="InterPro" id="IPR004800">
    <property type="entry name" value="KdsD/KpsF-type"/>
</dbReference>
<dbReference type="PANTHER" id="PTHR42745">
    <property type="match status" value="1"/>
</dbReference>
<evidence type="ECO:0000256" key="7">
    <source>
        <dbReference type="PROSITE-ProRule" id="PRU00703"/>
    </source>
</evidence>
<dbReference type="GO" id="GO:0097367">
    <property type="term" value="F:carbohydrate derivative binding"/>
    <property type="evidence" value="ECO:0007669"/>
    <property type="project" value="InterPro"/>
</dbReference>
<evidence type="ECO:0000256" key="1">
    <source>
        <dbReference type="ARBA" id="ARBA00008165"/>
    </source>
</evidence>
<dbReference type="GO" id="GO:1901135">
    <property type="term" value="P:carbohydrate derivative metabolic process"/>
    <property type="evidence" value="ECO:0007669"/>
    <property type="project" value="InterPro"/>
</dbReference>
<feature type="site" description="Catalytically relevant" evidence="6">
    <location>
        <position position="207"/>
    </location>
</feature>
<dbReference type="NCBIfam" id="TIGR00393">
    <property type="entry name" value="kpsF"/>
    <property type="match status" value="1"/>
</dbReference>
<dbReference type="Gene3D" id="3.40.50.10490">
    <property type="entry name" value="Glucose-6-phosphate isomerase like protein, domain 1"/>
    <property type="match status" value="1"/>
</dbReference>
<organism evidence="10 11">
    <name type="scientific">Rhodobium orientis</name>
    <dbReference type="NCBI Taxonomy" id="34017"/>
    <lineage>
        <taxon>Bacteria</taxon>
        <taxon>Pseudomonadati</taxon>
        <taxon>Pseudomonadota</taxon>
        <taxon>Alphaproteobacteria</taxon>
        <taxon>Hyphomicrobiales</taxon>
        <taxon>Rhodobiaceae</taxon>
        <taxon>Rhodobium</taxon>
    </lineage>
</organism>
<feature type="domain" description="SIS" evidence="9">
    <location>
        <begin position="55"/>
        <end position="198"/>
    </location>
</feature>
<dbReference type="PANTHER" id="PTHR42745:SF1">
    <property type="entry name" value="ARABINOSE 5-PHOSPHATE ISOMERASE KDSD"/>
    <property type="match status" value="1"/>
</dbReference>
<feature type="domain" description="CBS" evidence="8">
    <location>
        <begin position="223"/>
        <end position="281"/>
    </location>
</feature>
<dbReference type="CDD" id="cd04604">
    <property type="entry name" value="CBS_pair_SIS_assoc"/>
    <property type="match status" value="1"/>
</dbReference>
<keyword evidence="10" id="KW-0413">Isomerase</keyword>
<dbReference type="FunFam" id="3.40.50.10490:FF:000011">
    <property type="entry name" value="Arabinose 5-phosphate isomerase"/>
    <property type="match status" value="1"/>
</dbReference>
<feature type="site" description="Catalytically relevant" evidence="6">
    <location>
        <position position="125"/>
    </location>
</feature>
<dbReference type="SUPFAM" id="SSF53697">
    <property type="entry name" value="SIS domain"/>
    <property type="match status" value="1"/>
</dbReference>
<dbReference type="InterPro" id="IPR046342">
    <property type="entry name" value="CBS_dom_sf"/>
</dbReference>
<dbReference type="SMART" id="SM00116">
    <property type="entry name" value="CBS"/>
    <property type="match status" value="2"/>
</dbReference>
<keyword evidence="2" id="KW-0677">Repeat</keyword>
<evidence type="ECO:0000259" key="9">
    <source>
        <dbReference type="PROSITE" id="PS51464"/>
    </source>
</evidence>
<dbReference type="Pfam" id="PF00571">
    <property type="entry name" value="CBS"/>
    <property type="match status" value="2"/>
</dbReference>
<keyword evidence="5" id="KW-0479">Metal-binding</keyword>
<feature type="domain" description="CBS" evidence="8">
    <location>
        <begin position="288"/>
        <end position="339"/>
    </location>
</feature>
<evidence type="ECO:0000256" key="6">
    <source>
        <dbReference type="PIRSR" id="PIRSR004692-3"/>
    </source>
</evidence>
<evidence type="ECO:0000256" key="2">
    <source>
        <dbReference type="ARBA" id="ARBA00022737"/>
    </source>
</evidence>
<dbReference type="GO" id="GO:0019146">
    <property type="term" value="F:arabinose-5-phosphate isomerase activity"/>
    <property type="evidence" value="ECO:0007669"/>
    <property type="project" value="UniProtKB-ARBA"/>
</dbReference>